<evidence type="ECO:0000256" key="2">
    <source>
        <dbReference type="ARBA" id="ARBA00009272"/>
    </source>
</evidence>
<keyword evidence="3 4" id="KW-0975">Bacterial flagellum</keyword>
<evidence type="ECO:0000256" key="3">
    <source>
        <dbReference type="ARBA" id="ARBA00023143"/>
    </source>
</evidence>
<comment type="caution">
    <text evidence="6">The sequence shown here is derived from an EMBL/GenBank/DDBJ whole genome shotgun (WGS) entry which is preliminary data.</text>
</comment>
<dbReference type="EMBL" id="DXBN01000084">
    <property type="protein sequence ID" value="HIZ52971.1"/>
    <property type="molecule type" value="Genomic_DNA"/>
</dbReference>
<comment type="subcellular location">
    <subcellularLocation>
        <location evidence="1 4">Bacterial flagellum basal body</location>
    </subcellularLocation>
</comment>
<accession>A0A9D2F6G2</accession>
<comment type="similarity">
    <text evidence="2 4">Belongs to the FliE family.</text>
</comment>
<dbReference type="GO" id="GO:0003774">
    <property type="term" value="F:cytoskeletal motor activity"/>
    <property type="evidence" value="ECO:0007669"/>
    <property type="project" value="InterPro"/>
</dbReference>
<dbReference type="AlphaFoldDB" id="A0A9D2F6G2"/>
<dbReference type="HAMAP" id="MF_00724">
    <property type="entry name" value="FliE"/>
    <property type="match status" value="1"/>
</dbReference>
<dbReference type="PANTHER" id="PTHR34653">
    <property type="match status" value="1"/>
</dbReference>
<organism evidence="6 7">
    <name type="scientific">Candidatus Enterococcus avicola</name>
    <dbReference type="NCBI Taxonomy" id="2838561"/>
    <lineage>
        <taxon>Bacteria</taxon>
        <taxon>Bacillati</taxon>
        <taxon>Bacillota</taxon>
        <taxon>Bacilli</taxon>
        <taxon>Lactobacillales</taxon>
        <taxon>Enterococcaceae</taxon>
        <taxon>Enterococcus</taxon>
    </lineage>
</organism>
<dbReference type="Proteomes" id="UP000824063">
    <property type="component" value="Unassembled WGS sequence"/>
</dbReference>
<dbReference type="Pfam" id="PF02049">
    <property type="entry name" value="FliE"/>
    <property type="match status" value="1"/>
</dbReference>
<reference evidence="6" key="2">
    <citation type="submission" date="2021-04" db="EMBL/GenBank/DDBJ databases">
        <authorList>
            <person name="Gilroy R."/>
        </authorList>
    </citation>
    <scope>NUCLEOTIDE SEQUENCE</scope>
    <source>
        <strain evidence="6">CHK172-16539</strain>
    </source>
</reference>
<keyword evidence="6" id="KW-0966">Cell projection</keyword>
<keyword evidence="6" id="KW-0969">Cilium</keyword>
<evidence type="ECO:0000256" key="4">
    <source>
        <dbReference type="HAMAP-Rule" id="MF_00724"/>
    </source>
</evidence>
<evidence type="ECO:0000256" key="1">
    <source>
        <dbReference type="ARBA" id="ARBA00004117"/>
    </source>
</evidence>
<evidence type="ECO:0000313" key="7">
    <source>
        <dbReference type="Proteomes" id="UP000824063"/>
    </source>
</evidence>
<reference evidence="6" key="1">
    <citation type="journal article" date="2021" name="PeerJ">
        <title>Extensive microbial diversity within the chicken gut microbiome revealed by metagenomics and culture.</title>
        <authorList>
            <person name="Gilroy R."/>
            <person name="Ravi A."/>
            <person name="Getino M."/>
            <person name="Pursley I."/>
            <person name="Horton D.L."/>
            <person name="Alikhan N.F."/>
            <person name="Baker D."/>
            <person name="Gharbi K."/>
            <person name="Hall N."/>
            <person name="Watson M."/>
            <person name="Adriaenssens E.M."/>
            <person name="Foster-Nyarko E."/>
            <person name="Jarju S."/>
            <person name="Secka A."/>
            <person name="Antonio M."/>
            <person name="Oren A."/>
            <person name="Chaudhuri R.R."/>
            <person name="La Ragione R."/>
            <person name="Hildebrand F."/>
            <person name="Pallen M.J."/>
        </authorList>
    </citation>
    <scope>NUCLEOTIDE SEQUENCE</scope>
    <source>
        <strain evidence="6">CHK172-16539</strain>
    </source>
</reference>
<evidence type="ECO:0000313" key="6">
    <source>
        <dbReference type="EMBL" id="HIZ52971.1"/>
    </source>
</evidence>
<sequence length="107" mass="12297">MNELNYTNQLLNYRNDLQNISIKPTAAQEQVDEKGNTFSDYMDDAFSKLEEKIAVMDQDTRNVITGEESDLAQVMIHISEAQLMLQAATQVRNKCLEAYNDVKNMQF</sequence>
<dbReference type="InterPro" id="IPR001624">
    <property type="entry name" value="FliE"/>
</dbReference>
<dbReference type="PRINTS" id="PR01006">
    <property type="entry name" value="FLGHOOKFLIE"/>
</dbReference>
<dbReference type="GO" id="GO:0009425">
    <property type="term" value="C:bacterial-type flagellum basal body"/>
    <property type="evidence" value="ECO:0007669"/>
    <property type="project" value="UniProtKB-SubCell"/>
</dbReference>
<gene>
    <name evidence="4 6" type="primary">fliE</name>
    <name evidence="6" type="ORF">IAA20_03395</name>
</gene>
<protein>
    <recommendedName>
        <fullName evidence="4 5">Flagellar hook-basal body complex protein FliE</fullName>
    </recommendedName>
</protein>
<dbReference type="PANTHER" id="PTHR34653:SF1">
    <property type="entry name" value="FLAGELLAR HOOK-BASAL BODY COMPLEX PROTEIN FLIE"/>
    <property type="match status" value="1"/>
</dbReference>
<dbReference type="NCBIfam" id="TIGR00205">
    <property type="entry name" value="fliE"/>
    <property type="match status" value="1"/>
</dbReference>
<dbReference type="GO" id="GO:0071973">
    <property type="term" value="P:bacterial-type flagellum-dependent cell motility"/>
    <property type="evidence" value="ECO:0007669"/>
    <property type="project" value="InterPro"/>
</dbReference>
<dbReference type="GO" id="GO:0005198">
    <property type="term" value="F:structural molecule activity"/>
    <property type="evidence" value="ECO:0007669"/>
    <property type="project" value="UniProtKB-UniRule"/>
</dbReference>
<name>A0A9D2F6G2_9ENTE</name>
<evidence type="ECO:0000256" key="5">
    <source>
        <dbReference type="NCBIfam" id="TIGR00205"/>
    </source>
</evidence>
<keyword evidence="6" id="KW-0282">Flagellum</keyword>
<proteinExistence type="inferred from homology"/>